<evidence type="ECO:0000256" key="6">
    <source>
        <dbReference type="ARBA" id="ARBA00023121"/>
    </source>
</evidence>
<protein>
    <recommendedName>
        <fullName evidence="8">Sorting nexin-4</fullName>
    </recommendedName>
    <alternativeName>
        <fullName evidence="9">Autophagy-related protein 24</fullName>
    </alternativeName>
</protein>
<keyword evidence="5" id="KW-0963">Cytoplasm</keyword>
<comment type="subcellular location">
    <subcellularLocation>
        <location evidence="2">Cytoplasm</location>
    </subcellularLocation>
    <subcellularLocation>
        <location evidence="1">Endomembrane system</location>
        <topology evidence="1">Peripheral membrane protein</topology>
    </subcellularLocation>
</comment>
<dbReference type="Proteomes" id="UP000193944">
    <property type="component" value="Unassembled WGS sequence"/>
</dbReference>
<evidence type="ECO:0000313" key="14">
    <source>
        <dbReference type="Proteomes" id="UP000193944"/>
    </source>
</evidence>
<keyword evidence="14" id="KW-1185">Reference proteome</keyword>
<evidence type="ECO:0000256" key="11">
    <source>
        <dbReference type="SAM" id="MobiDB-lite"/>
    </source>
</evidence>
<dbReference type="SMART" id="SM00312">
    <property type="entry name" value="PX"/>
    <property type="match status" value="1"/>
</dbReference>
<sequence length="445" mass="52333">MDDFNTLTWDTGFGYTPTDEDVKNEEEDSKMEFEEEEHQKFVSFTVPNSDKLQIEICDPQKESDGSNFFTTYLIKSKNSLEIYSQKENEVRHRYTDFINLNNALISTYPSCIIPPLPEKKVIESFITGDRFSPEFTERRRNLLEIYMKRIARHPVIQNSDILKNFLESTDMTRAIEQAKNDNNTVLDGISDSIVNSFSKIKNTNEKFVKAKEKLDRLEVNLQHVEKLHTNIIKQEKSIENHMNEFALAAEKFGETDVDLENIVNEFSNTLRNVSKNIGEKATKEENVYVGNIKGYINYCQSYKDTLKARDQKQMDFEGLSSYLKSYSDELKKYENNPAHISSGITSFVSRKFDEMKGNDPKLRREEKMINLQKKIEELKPEVEKSEEDSKRFDDDITKEIEYFDNFQIMDFRKYLNDYIDIQVESHQKNKKLWDDLIEKFENTTV</sequence>
<dbReference type="PANTHER" id="PTHR45949:SF2">
    <property type="entry name" value="SORTING NEXIN-4"/>
    <property type="match status" value="1"/>
</dbReference>
<reference evidence="13 14" key="1">
    <citation type="submission" date="2016-08" db="EMBL/GenBank/DDBJ databases">
        <title>A Parts List for Fungal Cellulosomes Revealed by Comparative Genomics.</title>
        <authorList>
            <consortium name="DOE Joint Genome Institute"/>
            <person name="Haitjema C.H."/>
            <person name="Gilmore S.P."/>
            <person name="Henske J.K."/>
            <person name="Solomon K.V."/>
            <person name="De Groot R."/>
            <person name="Kuo A."/>
            <person name="Mondo S.J."/>
            <person name="Salamov A.A."/>
            <person name="Labutti K."/>
            <person name="Zhao Z."/>
            <person name="Chiniquy J."/>
            <person name="Barry K."/>
            <person name="Brewer H.M."/>
            <person name="Purvine S.O."/>
            <person name="Wright A.T."/>
            <person name="Boxma B."/>
            <person name="Van Alen T."/>
            <person name="Hackstein J.H."/>
            <person name="Baker S.E."/>
            <person name="Grigoriev I.V."/>
            <person name="O'Malley M.A."/>
        </authorList>
    </citation>
    <scope>NUCLEOTIDE SEQUENCE [LARGE SCALE GENOMIC DNA]</scope>
    <source>
        <strain evidence="13 14">S4</strain>
    </source>
</reference>
<dbReference type="OrthoDB" id="205639at2759"/>
<dbReference type="Gene3D" id="1.20.1270.60">
    <property type="entry name" value="Arfaptin homology (AH) domain/BAR domain"/>
    <property type="match status" value="1"/>
</dbReference>
<accession>A0A1Y1XES9</accession>
<comment type="similarity">
    <text evidence="3">Belongs to the sorting nexin family.</text>
</comment>
<organism evidence="13 14">
    <name type="scientific">Anaeromyces robustus</name>
    <dbReference type="NCBI Taxonomy" id="1754192"/>
    <lineage>
        <taxon>Eukaryota</taxon>
        <taxon>Fungi</taxon>
        <taxon>Fungi incertae sedis</taxon>
        <taxon>Chytridiomycota</taxon>
        <taxon>Chytridiomycota incertae sedis</taxon>
        <taxon>Neocallimastigomycetes</taxon>
        <taxon>Neocallimastigales</taxon>
        <taxon>Neocallimastigaceae</taxon>
        <taxon>Anaeromyces</taxon>
    </lineage>
</organism>
<dbReference type="GO" id="GO:0035091">
    <property type="term" value="F:phosphatidylinositol binding"/>
    <property type="evidence" value="ECO:0007669"/>
    <property type="project" value="InterPro"/>
</dbReference>
<evidence type="ECO:0000256" key="8">
    <source>
        <dbReference type="ARBA" id="ARBA00040748"/>
    </source>
</evidence>
<comment type="caution">
    <text evidence="13">The sequence shown here is derived from an EMBL/GenBank/DDBJ whole genome shotgun (WGS) entry which is preliminary data.</text>
</comment>
<dbReference type="PROSITE" id="PS50195">
    <property type="entry name" value="PX"/>
    <property type="match status" value="1"/>
</dbReference>
<feature type="region of interest" description="Disordered" evidence="11">
    <location>
        <begin position="1"/>
        <end position="23"/>
    </location>
</feature>
<evidence type="ECO:0000256" key="2">
    <source>
        <dbReference type="ARBA" id="ARBA00004496"/>
    </source>
</evidence>
<dbReference type="GO" id="GO:0034727">
    <property type="term" value="P:piecemeal microautophagy of the nucleus"/>
    <property type="evidence" value="ECO:0007669"/>
    <property type="project" value="TreeGrafter"/>
</dbReference>
<dbReference type="InterPro" id="IPR036871">
    <property type="entry name" value="PX_dom_sf"/>
</dbReference>
<gene>
    <name evidence="13" type="ORF">BCR32DRAFT_230608</name>
</gene>
<dbReference type="GO" id="GO:0000422">
    <property type="term" value="P:autophagy of mitochondrion"/>
    <property type="evidence" value="ECO:0007669"/>
    <property type="project" value="TreeGrafter"/>
</dbReference>
<dbReference type="InterPro" id="IPR015404">
    <property type="entry name" value="Vps5_C"/>
</dbReference>
<dbReference type="GO" id="GO:0061709">
    <property type="term" value="P:reticulophagy"/>
    <property type="evidence" value="ECO:0007669"/>
    <property type="project" value="TreeGrafter"/>
</dbReference>
<dbReference type="InterPro" id="IPR001683">
    <property type="entry name" value="PX_dom"/>
</dbReference>
<evidence type="ECO:0000256" key="3">
    <source>
        <dbReference type="ARBA" id="ARBA00010883"/>
    </source>
</evidence>
<dbReference type="PANTHER" id="PTHR45949">
    <property type="entry name" value="SORTING NEXIN-4"/>
    <property type="match status" value="1"/>
</dbReference>
<dbReference type="GO" id="GO:0000407">
    <property type="term" value="C:phagophore assembly site"/>
    <property type="evidence" value="ECO:0007669"/>
    <property type="project" value="TreeGrafter"/>
</dbReference>
<evidence type="ECO:0000256" key="4">
    <source>
        <dbReference type="ARBA" id="ARBA00022448"/>
    </source>
</evidence>
<keyword evidence="10" id="KW-0175">Coiled coil</keyword>
<feature type="coiled-coil region" evidence="10">
    <location>
        <begin position="200"/>
        <end position="244"/>
    </location>
</feature>
<dbReference type="InterPro" id="IPR027267">
    <property type="entry name" value="AH/BAR_dom_sf"/>
</dbReference>
<dbReference type="GO" id="GO:0005769">
    <property type="term" value="C:early endosome"/>
    <property type="evidence" value="ECO:0007669"/>
    <property type="project" value="TreeGrafter"/>
</dbReference>
<evidence type="ECO:0000256" key="10">
    <source>
        <dbReference type="SAM" id="Coils"/>
    </source>
</evidence>
<keyword evidence="4" id="KW-0813">Transport</keyword>
<name>A0A1Y1XES9_9FUNG</name>
<dbReference type="SUPFAM" id="SSF103657">
    <property type="entry name" value="BAR/IMD domain-like"/>
    <property type="match status" value="1"/>
</dbReference>
<proteinExistence type="inferred from homology"/>
<evidence type="ECO:0000256" key="9">
    <source>
        <dbReference type="ARBA" id="ARBA00041273"/>
    </source>
</evidence>
<dbReference type="STRING" id="1754192.A0A1Y1XES9"/>
<evidence type="ECO:0000256" key="5">
    <source>
        <dbReference type="ARBA" id="ARBA00022490"/>
    </source>
</evidence>
<dbReference type="AlphaFoldDB" id="A0A1Y1XES9"/>
<dbReference type="Gene3D" id="3.30.1520.10">
    <property type="entry name" value="Phox-like domain"/>
    <property type="match status" value="1"/>
</dbReference>
<dbReference type="GO" id="GO:0015031">
    <property type="term" value="P:protein transport"/>
    <property type="evidence" value="ECO:0007669"/>
    <property type="project" value="TreeGrafter"/>
</dbReference>
<reference evidence="13 14" key="2">
    <citation type="submission" date="2016-08" db="EMBL/GenBank/DDBJ databases">
        <title>Pervasive Adenine N6-methylation of Active Genes in Fungi.</title>
        <authorList>
            <consortium name="DOE Joint Genome Institute"/>
            <person name="Mondo S.J."/>
            <person name="Dannebaum R.O."/>
            <person name="Kuo R.C."/>
            <person name="Labutti K."/>
            <person name="Haridas S."/>
            <person name="Kuo A."/>
            <person name="Salamov A."/>
            <person name="Ahrendt S.R."/>
            <person name="Lipzen A."/>
            <person name="Sullivan W."/>
            <person name="Andreopoulos W.B."/>
            <person name="Clum A."/>
            <person name="Lindquist E."/>
            <person name="Daum C."/>
            <person name="Ramamoorthy G.K."/>
            <person name="Gryganskyi A."/>
            <person name="Culley D."/>
            <person name="Magnuson J.K."/>
            <person name="James T.Y."/>
            <person name="O'Malley M.A."/>
            <person name="Stajich J.E."/>
            <person name="Spatafora J.W."/>
            <person name="Visel A."/>
            <person name="Grigoriev I.V."/>
        </authorList>
    </citation>
    <scope>NUCLEOTIDE SEQUENCE [LARGE SCALE GENOMIC DNA]</scope>
    <source>
        <strain evidence="13 14">S4</strain>
    </source>
</reference>
<dbReference type="GO" id="GO:0032456">
    <property type="term" value="P:endocytic recycling"/>
    <property type="evidence" value="ECO:0007669"/>
    <property type="project" value="TreeGrafter"/>
</dbReference>
<dbReference type="SUPFAM" id="SSF64268">
    <property type="entry name" value="PX domain"/>
    <property type="match status" value="1"/>
</dbReference>
<keyword evidence="6" id="KW-0446">Lipid-binding</keyword>
<feature type="domain" description="PX" evidence="12">
    <location>
        <begin position="50"/>
        <end position="172"/>
    </location>
</feature>
<dbReference type="Pfam" id="PF00787">
    <property type="entry name" value="PX"/>
    <property type="match status" value="1"/>
</dbReference>
<keyword evidence="7" id="KW-0472">Membrane</keyword>
<dbReference type="Pfam" id="PF09325">
    <property type="entry name" value="Vps5"/>
    <property type="match status" value="1"/>
</dbReference>
<dbReference type="EMBL" id="MCFG01000056">
    <property type="protein sequence ID" value="ORX84245.1"/>
    <property type="molecule type" value="Genomic_DNA"/>
</dbReference>
<evidence type="ECO:0000256" key="1">
    <source>
        <dbReference type="ARBA" id="ARBA00004184"/>
    </source>
</evidence>
<evidence type="ECO:0000313" key="13">
    <source>
        <dbReference type="EMBL" id="ORX84245.1"/>
    </source>
</evidence>
<evidence type="ECO:0000256" key="7">
    <source>
        <dbReference type="ARBA" id="ARBA00023136"/>
    </source>
</evidence>
<evidence type="ECO:0000259" key="12">
    <source>
        <dbReference type="PROSITE" id="PS50195"/>
    </source>
</evidence>